<evidence type="ECO:0000256" key="4">
    <source>
        <dbReference type="PIRSR" id="PIRSR602081-2"/>
    </source>
</evidence>
<feature type="domain" description="Photolyase/cryptochrome alpha/beta" evidence="6">
    <location>
        <begin position="2"/>
        <end position="123"/>
    </location>
</feature>
<feature type="site" description="Electron transfer via tryptophanyl radical" evidence="4">
    <location>
        <position position="356"/>
    </location>
</feature>
<evidence type="ECO:0000256" key="5">
    <source>
        <dbReference type="RuleBase" id="RU004182"/>
    </source>
</evidence>
<dbReference type="InterPro" id="IPR014729">
    <property type="entry name" value="Rossmann-like_a/b/a_fold"/>
</dbReference>
<proteinExistence type="inferred from homology"/>
<evidence type="ECO:0000256" key="3">
    <source>
        <dbReference type="PIRSR" id="PIRSR602081-1"/>
    </source>
</evidence>
<feature type="binding site" evidence="3">
    <location>
        <position position="247"/>
    </location>
    <ligand>
        <name>FAD</name>
        <dbReference type="ChEBI" id="CHEBI:57692"/>
    </ligand>
</feature>
<feature type="binding site" evidence="3">
    <location>
        <begin position="220"/>
        <end position="224"/>
    </location>
    <ligand>
        <name>FAD</name>
        <dbReference type="ChEBI" id="CHEBI:57692"/>
    </ligand>
</feature>
<dbReference type="Proteomes" id="UP000548476">
    <property type="component" value="Unassembled WGS sequence"/>
</dbReference>
<dbReference type="GO" id="GO:0009416">
    <property type="term" value="P:response to light stimulus"/>
    <property type="evidence" value="ECO:0007669"/>
    <property type="project" value="TreeGrafter"/>
</dbReference>
<keyword evidence="2 3" id="KW-0274">FAD</keyword>
<feature type="binding site" evidence="3">
    <location>
        <begin position="346"/>
        <end position="348"/>
    </location>
    <ligand>
        <name>FAD</name>
        <dbReference type="ChEBI" id="CHEBI:57692"/>
    </ligand>
</feature>
<dbReference type="GO" id="GO:0003904">
    <property type="term" value="F:deoxyribodipyrimidine photo-lyase activity"/>
    <property type="evidence" value="ECO:0007669"/>
    <property type="project" value="UniProtKB-EC"/>
</dbReference>
<dbReference type="InterPro" id="IPR006050">
    <property type="entry name" value="DNA_photolyase_N"/>
</dbReference>
<evidence type="ECO:0000313" key="7">
    <source>
        <dbReference type="EMBL" id="MBB6039614.1"/>
    </source>
</evidence>
<dbReference type="AlphaFoldDB" id="A0A841FV16"/>
<evidence type="ECO:0000256" key="2">
    <source>
        <dbReference type="ARBA" id="ARBA00022827"/>
    </source>
</evidence>
<feature type="binding site" evidence="3">
    <location>
        <position position="208"/>
    </location>
    <ligand>
        <name>FAD</name>
        <dbReference type="ChEBI" id="CHEBI:57692"/>
    </ligand>
</feature>
<protein>
    <submittedName>
        <fullName evidence="7">Deoxyribodipyrimidine photo-lyase</fullName>
        <ecNumber evidence="7">4.1.99.3</ecNumber>
    </submittedName>
</protein>
<organism evidence="7 8">
    <name type="scientific">Phytomonospora endophytica</name>
    <dbReference type="NCBI Taxonomy" id="714109"/>
    <lineage>
        <taxon>Bacteria</taxon>
        <taxon>Bacillati</taxon>
        <taxon>Actinomycetota</taxon>
        <taxon>Actinomycetes</taxon>
        <taxon>Micromonosporales</taxon>
        <taxon>Micromonosporaceae</taxon>
        <taxon>Phytomonospora</taxon>
    </lineage>
</organism>
<comment type="cofactor">
    <cofactor evidence="3">
        <name>FAD</name>
        <dbReference type="ChEBI" id="CHEBI:57692"/>
    </cofactor>
    <text evidence="3">Binds 1 FAD per subunit.</text>
</comment>
<dbReference type="GO" id="GO:0003677">
    <property type="term" value="F:DNA binding"/>
    <property type="evidence" value="ECO:0007669"/>
    <property type="project" value="TreeGrafter"/>
</dbReference>
<dbReference type="SUPFAM" id="SSF48173">
    <property type="entry name" value="Cryptochrome/photolyase FAD-binding domain"/>
    <property type="match status" value="1"/>
</dbReference>
<keyword evidence="1 3" id="KW-0285">Flavoprotein</keyword>
<feature type="binding site" evidence="3">
    <location>
        <begin position="250"/>
        <end position="257"/>
    </location>
    <ligand>
        <name>FAD</name>
        <dbReference type="ChEBI" id="CHEBI:57692"/>
    </ligand>
</feature>
<dbReference type="GO" id="GO:0071949">
    <property type="term" value="F:FAD binding"/>
    <property type="evidence" value="ECO:0007669"/>
    <property type="project" value="TreeGrafter"/>
</dbReference>
<dbReference type="EMBL" id="JACHGT010000024">
    <property type="protein sequence ID" value="MBB6039614.1"/>
    <property type="molecule type" value="Genomic_DNA"/>
</dbReference>
<keyword evidence="5" id="KW-0157">Chromophore</keyword>
<reference evidence="7 8" key="1">
    <citation type="submission" date="2020-08" db="EMBL/GenBank/DDBJ databases">
        <title>Genomic Encyclopedia of Type Strains, Phase IV (KMG-IV): sequencing the most valuable type-strain genomes for metagenomic binning, comparative biology and taxonomic classification.</title>
        <authorList>
            <person name="Goeker M."/>
        </authorList>
    </citation>
    <scope>NUCLEOTIDE SEQUENCE [LARGE SCALE GENOMIC DNA]</scope>
    <source>
        <strain evidence="7 8">YIM 65646</strain>
    </source>
</reference>
<dbReference type="InterPro" id="IPR036134">
    <property type="entry name" value="Crypto/Photolyase_FAD-like_sf"/>
</dbReference>
<comment type="similarity">
    <text evidence="5">Belongs to the DNA photolyase family.</text>
</comment>
<sequence length="393" mass="43474">MRTIVLLFTRDLRVHDNPMLASACAVAERVVPLFVVDPAIRASPPRRRFLAESLADLRESLRRLGGDLLVREGAPAEVVAKVAAEAGTRQVALTSDVSAYAKAREKSLRDHGLEVRTFPGVTVVPAGKVLPSTGGDHYKVFTPYWRAWEAAPWRDPSEAPASIRLPDGFTGDDPRKVLGAAKTSPLMPGGEQAAQDRLDDWAPRSADYADLHDALAVDGTSRLSPYLHFGCVSPLALATDPRVPSAFVRQLCWRDFYHQVLAAFPKLATEAYRPNADDDWADDPEALEKWKAGETGVEVVDAGMRQLLAEGWMHNRARMITASYLTKTLGLDWRAGAAWFAERLLDADVANNCGNWQWTAGTGNDSKPYRRFNPVRQQARFDPDGDYVRRWLG</sequence>
<accession>A0A841FV16</accession>
<dbReference type="PRINTS" id="PR00147">
    <property type="entry name" value="DNAPHOTLYASE"/>
</dbReference>
<dbReference type="RefSeq" id="WP_184792703.1">
    <property type="nucleotide sequence ID" value="NZ_BONT01000028.1"/>
</dbReference>
<comment type="caution">
    <text evidence="7">The sequence shown here is derived from an EMBL/GenBank/DDBJ whole genome shotgun (WGS) entry which is preliminary data.</text>
</comment>
<dbReference type="PANTHER" id="PTHR11455">
    <property type="entry name" value="CRYPTOCHROME"/>
    <property type="match status" value="1"/>
</dbReference>
<dbReference type="Gene3D" id="1.25.40.80">
    <property type="match status" value="1"/>
</dbReference>
<keyword evidence="8" id="KW-1185">Reference proteome</keyword>
<feature type="site" description="Electron transfer via tryptophanyl radical" evidence="4">
    <location>
        <position position="333"/>
    </location>
</feature>
<name>A0A841FV16_9ACTN</name>
<dbReference type="InterPro" id="IPR002081">
    <property type="entry name" value="Cryptochrome/DNA_photolyase_1"/>
</dbReference>
<feature type="site" description="Electron transfer via tryptophanyl radical" evidence="4">
    <location>
        <position position="280"/>
    </location>
</feature>
<gene>
    <name evidence="7" type="ORF">HNR73_007511</name>
</gene>
<dbReference type="Gene3D" id="3.40.50.620">
    <property type="entry name" value="HUPs"/>
    <property type="match status" value="1"/>
</dbReference>
<evidence type="ECO:0000313" key="8">
    <source>
        <dbReference type="Proteomes" id="UP000548476"/>
    </source>
</evidence>
<keyword evidence="7" id="KW-0456">Lyase</keyword>
<dbReference type="InterPro" id="IPR036155">
    <property type="entry name" value="Crypto/Photolyase_N_sf"/>
</dbReference>
<dbReference type="Gene3D" id="1.10.579.10">
    <property type="entry name" value="DNA Cyclobutane Dipyrimidine Photolyase, subunit A, domain 3"/>
    <property type="match status" value="1"/>
</dbReference>
<dbReference type="SUPFAM" id="SSF52425">
    <property type="entry name" value="Cryptochrome/photolyase, N-terminal domain"/>
    <property type="match status" value="1"/>
</dbReference>
<dbReference type="PROSITE" id="PS51645">
    <property type="entry name" value="PHR_CRY_ALPHA_BETA"/>
    <property type="match status" value="1"/>
</dbReference>
<evidence type="ECO:0000259" key="6">
    <source>
        <dbReference type="PROSITE" id="PS51645"/>
    </source>
</evidence>
<evidence type="ECO:0000256" key="1">
    <source>
        <dbReference type="ARBA" id="ARBA00022630"/>
    </source>
</evidence>
<dbReference type="Pfam" id="PF03441">
    <property type="entry name" value="FAD_binding_7"/>
    <property type="match status" value="1"/>
</dbReference>
<dbReference type="InterPro" id="IPR005101">
    <property type="entry name" value="Cryptochr/Photolyase_FAD-bd"/>
</dbReference>
<dbReference type="Pfam" id="PF00875">
    <property type="entry name" value="DNA_photolyase"/>
    <property type="match status" value="1"/>
</dbReference>
<dbReference type="EC" id="4.1.99.3" evidence="7"/>
<dbReference type="PANTHER" id="PTHR11455:SF9">
    <property type="entry name" value="CRYPTOCHROME CIRCADIAN CLOCK 5 ISOFORM X1"/>
    <property type="match status" value="1"/>
</dbReference>